<protein>
    <submittedName>
        <fullName evidence="1">Uncharacterized protein</fullName>
    </submittedName>
</protein>
<name>A0AC59ZIZ1_RANTA</name>
<reference evidence="1" key="2">
    <citation type="submission" date="2025-03" db="EMBL/GenBank/DDBJ databases">
        <authorList>
            <consortium name="ELIXIR-Norway"/>
            <consortium name="Elixir Norway"/>
        </authorList>
    </citation>
    <scope>NUCLEOTIDE SEQUENCE</scope>
</reference>
<dbReference type="EMBL" id="OX596087">
    <property type="protein sequence ID" value="CAN0440145.1"/>
    <property type="molecule type" value="Genomic_DNA"/>
</dbReference>
<proteinExistence type="predicted"/>
<evidence type="ECO:0000313" key="2">
    <source>
        <dbReference type="Proteomes" id="UP001162501"/>
    </source>
</evidence>
<evidence type="ECO:0000313" key="1">
    <source>
        <dbReference type="EMBL" id="CAN0440145.1"/>
    </source>
</evidence>
<dbReference type="Proteomes" id="UP001162501">
    <property type="component" value="Chromosome 3"/>
</dbReference>
<sequence length="102" mass="11459">MIKLKFPSVLYLSPHLHPKSLLNILGFTRIPYGTLHSLQLYTSATEMSGLVTSSLVPYLQCNSRPPHPIFSYLFLATRDIKKGVGLSVFSALEKFTLTSWKC</sequence>
<gene>
    <name evidence="1" type="ORF">MRATA1EN22A_LOCUS19093</name>
</gene>
<accession>A0AC59ZIZ1</accession>
<organism evidence="1 2">
    <name type="scientific">Rangifer tarandus platyrhynchus</name>
    <name type="common">Svalbard reindeer</name>
    <dbReference type="NCBI Taxonomy" id="3082113"/>
    <lineage>
        <taxon>Eukaryota</taxon>
        <taxon>Metazoa</taxon>
        <taxon>Chordata</taxon>
        <taxon>Craniata</taxon>
        <taxon>Vertebrata</taxon>
        <taxon>Euteleostomi</taxon>
        <taxon>Mammalia</taxon>
        <taxon>Eutheria</taxon>
        <taxon>Laurasiatheria</taxon>
        <taxon>Artiodactyla</taxon>
        <taxon>Ruminantia</taxon>
        <taxon>Pecora</taxon>
        <taxon>Cervidae</taxon>
        <taxon>Odocoileinae</taxon>
        <taxon>Rangifer</taxon>
    </lineage>
</organism>
<reference evidence="1" key="1">
    <citation type="submission" date="2023-05" db="EMBL/GenBank/DDBJ databases">
        <authorList>
            <consortium name="ELIXIR-Norway"/>
        </authorList>
    </citation>
    <scope>NUCLEOTIDE SEQUENCE</scope>
</reference>